<dbReference type="RefSeq" id="WP_152890967.1">
    <property type="nucleotide sequence ID" value="NZ_WHJC01000223.1"/>
</dbReference>
<proteinExistence type="predicted"/>
<dbReference type="GO" id="GO:0004803">
    <property type="term" value="F:transposase activity"/>
    <property type="evidence" value="ECO:0007669"/>
    <property type="project" value="InterPro"/>
</dbReference>
<dbReference type="EMBL" id="WHJC01000223">
    <property type="protein sequence ID" value="MPQ44469.1"/>
    <property type="molecule type" value="Genomic_DNA"/>
</dbReference>
<accession>A0A6I1MWC2</accession>
<name>A0A6I1MWC2_9CLOT</name>
<sequence>KNIRIIGDKEYVSTEIGKQLALEQNISLLALQRKNSKTQFPKHIRNILSKMRRGVETSFSQLTEQFNSNKVLAKTKLRLMTKLSIKILAYNISYLINFFSGNEANIGKIKHLIFG</sequence>
<dbReference type="OrthoDB" id="57240at2"/>
<evidence type="ECO:0000259" key="1">
    <source>
        <dbReference type="Pfam" id="PF01609"/>
    </source>
</evidence>
<feature type="domain" description="Transposase IS4-like" evidence="1">
    <location>
        <begin position="2"/>
        <end position="92"/>
    </location>
</feature>
<dbReference type="Pfam" id="PF01609">
    <property type="entry name" value="DDE_Tnp_1"/>
    <property type="match status" value="1"/>
</dbReference>
<feature type="non-terminal residue" evidence="2">
    <location>
        <position position="1"/>
    </location>
</feature>
<dbReference type="GO" id="GO:0003677">
    <property type="term" value="F:DNA binding"/>
    <property type="evidence" value="ECO:0007669"/>
    <property type="project" value="InterPro"/>
</dbReference>
<dbReference type="Proteomes" id="UP000430345">
    <property type="component" value="Unassembled WGS sequence"/>
</dbReference>
<comment type="caution">
    <text evidence="2">The sequence shown here is derived from an EMBL/GenBank/DDBJ whole genome shotgun (WGS) entry which is preliminary data.</text>
</comment>
<evidence type="ECO:0000313" key="2">
    <source>
        <dbReference type="EMBL" id="MPQ44469.1"/>
    </source>
</evidence>
<dbReference type="GO" id="GO:0006313">
    <property type="term" value="P:DNA transposition"/>
    <property type="evidence" value="ECO:0007669"/>
    <property type="project" value="InterPro"/>
</dbReference>
<evidence type="ECO:0000313" key="3">
    <source>
        <dbReference type="Proteomes" id="UP000430345"/>
    </source>
</evidence>
<dbReference type="AlphaFoldDB" id="A0A6I1MWC2"/>
<gene>
    <name evidence="2" type="ORF">GBZ86_11970</name>
</gene>
<reference evidence="2 3" key="1">
    <citation type="submission" date="2019-10" db="EMBL/GenBank/DDBJ databases">
        <title>The Genome Sequence of Clostridium tarantellae Isolated from Fish Brain.</title>
        <authorList>
            <person name="Bano L."/>
            <person name="Kiel M."/>
            <person name="Sales G."/>
            <person name="Doxey A.C."/>
            <person name="Mansfield M.J."/>
            <person name="Schiavone M."/>
            <person name="Rossetto O."/>
            <person name="Pirazzini M."/>
            <person name="Dobrindt U."/>
            <person name="Montecucco C."/>
        </authorList>
    </citation>
    <scope>NUCLEOTIDE SEQUENCE [LARGE SCALE GENOMIC DNA]</scope>
    <source>
        <strain evidence="2 3">DSM 3997</strain>
    </source>
</reference>
<dbReference type="InterPro" id="IPR002559">
    <property type="entry name" value="Transposase_11"/>
</dbReference>
<protein>
    <submittedName>
        <fullName evidence="2">Transposase</fullName>
    </submittedName>
</protein>
<organism evidence="2 3">
    <name type="scientific">Clostridium tarantellae</name>
    <dbReference type="NCBI Taxonomy" id="39493"/>
    <lineage>
        <taxon>Bacteria</taxon>
        <taxon>Bacillati</taxon>
        <taxon>Bacillota</taxon>
        <taxon>Clostridia</taxon>
        <taxon>Eubacteriales</taxon>
        <taxon>Clostridiaceae</taxon>
        <taxon>Clostridium</taxon>
    </lineage>
</organism>
<keyword evidence="3" id="KW-1185">Reference proteome</keyword>